<dbReference type="PRINTS" id="PR00019">
    <property type="entry name" value="LEURICHRPT"/>
</dbReference>
<keyword evidence="8 14" id="KW-0472">Membrane</keyword>
<organism evidence="19 20">
    <name type="scientific">Arachis hypogaea</name>
    <name type="common">Peanut</name>
    <dbReference type="NCBI Taxonomy" id="3818"/>
    <lineage>
        <taxon>Eukaryota</taxon>
        <taxon>Viridiplantae</taxon>
        <taxon>Streptophyta</taxon>
        <taxon>Embryophyta</taxon>
        <taxon>Tracheophyta</taxon>
        <taxon>Spermatophyta</taxon>
        <taxon>Magnoliopsida</taxon>
        <taxon>eudicotyledons</taxon>
        <taxon>Gunneridae</taxon>
        <taxon>Pentapetalae</taxon>
        <taxon>rosids</taxon>
        <taxon>fabids</taxon>
        <taxon>Fabales</taxon>
        <taxon>Fabaceae</taxon>
        <taxon>Papilionoideae</taxon>
        <taxon>50 kb inversion clade</taxon>
        <taxon>dalbergioids sensu lato</taxon>
        <taxon>Dalbergieae</taxon>
        <taxon>Pterocarpus clade</taxon>
        <taxon>Arachis</taxon>
    </lineage>
</organism>
<keyword evidence="10" id="KW-0325">Glycoprotein</keyword>
<feature type="transmembrane region" description="Helical" evidence="14">
    <location>
        <begin position="619"/>
        <end position="640"/>
    </location>
</feature>
<dbReference type="SUPFAM" id="SSF52058">
    <property type="entry name" value="L domain-like"/>
    <property type="match status" value="5"/>
</dbReference>
<evidence type="ECO:0000256" key="7">
    <source>
        <dbReference type="ARBA" id="ARBA00022989"/>
    </source>
</evidence>
<dbReference type="SMART" id="SM00365">
    <property type="entry name" value="LRR_SD22"/>
    <property type="match status" value="6"/>
</dbReference>
<name>A0A445DA17_ARAHY</name>
<dbReference type="Proteomes" id="UP000289738">
    <property type="component" value="Chromosome A04"/>
</dbReference>
<dbReference type="PROSITE" id="PS51450">
    <property type="entry name" value="LRR"/>
    <property type="match status" value="6"/>
</dbReference>
<feature type="chain" id="PRO_5019353195" description="non-specific serine/threonine protein kinase" evidence="15">
    <location>
        <begin position="28"/>
        <end position="1655"/>
    </location>
</feature>
<accession>A0A445DA17</accession>
<feature type="domain" description="Leucine-rich repeat-containing N-terminal plant-type" evidence="16">
    <location>
        <begin position="30"/>
        <end position="62"/>
    </location>
</feature>
<evidence type="ECO:0000256" key="4">
    <source>
        <dbReference type="ARBA" id="ARBA00022692"/>
    </source>
</evidence>
<evidence type="ECO:0000256" key="8">
    <source>
        <dbReference type="ARBA" id="ARBA00023136"/>
    </source>
</evidence>
<dbReference type="EMBL" id="SDMP01000004">
    <property type="protein sequence ID" value="RYR60014.1"/>
    <property type="molecule type" value="Genomic_DNA"/>
</dbReference>
<keyword evidence="3" id="KW-0433">Leucine-rich repeat</keyword>
<evidence type="ECO:0000256" key="14">
    <source>
        <dbReference type="SAM" id="Phobius"/>
    </source>
</evidence>
<evidence type="ECO:0000313" key="19">
    <source>
        <dbReference type="EMBL" id="RYR60014.1"/>
    </source>
</evidence>
<proteinExistence type="predicted"/>
<keyword evidence="7 14" id="KW-1133">Transmembrane helix</keyword>
<evidence type="ECO:0000259" key="17">
    <source>
        <dbReference type="Pfam" id="PF13947"/>
    </source>
</evidence>
<keyword evidence="4 14" id="KW-0812">Transmembrane</keyword>
<dbReference type="InterPro" id="IPR025287">
    <property type="entry name" value="WAK_GUB"/>
</dbReference>
<dbReference type="Pfam" id="PF00560">
    <property type="entry name" value="LRR_1"/>
    <property type="match status" value="4"/>
</dbReference>
<dbReference type="Pfam" id="PF13947">
    <property type="entry name" value="GUB_WAK_bind"/>
    <property type="match status" value="1"/>
</dbReference>
<dbReference type="Pfam" id="PF14380">
    <property type="entry name" value="WAK_assoc"/>
    <property type="match status" value="1"/>
</dbReference>
<keyword evidence="6" id="KW-0677">Repeat</keyword>
<dbReference type="Gene3D" id="3.80.10.10">
    <property type="entry name" value="Ribonuclease Inhibitor"/>
    <property type="match status" value="6"/>
</dbReference>
<dbReference type="InterPro" id="IPR052422">
    <property type="entry name" value="Auxin_Ser/Thr_Kinase"/>
</dbReference>
<keyword evidence="20" id="KW-1185">Reference proteome</keyword>
<dbReference type="FunFam" id="3.80.10.10:FF:000129">
    <property type="entry name" value="Leucine-rich repeat receptor-like kinase"/>
    <property type="match status" value="2"/>
</dbReference>
<dbReference type="PANTHER" id="PTHR47986">
    <property type="entry name" value="OSJNBA0070M12.3 PROTEIN"/>
    <property type="match status" value="1"/>
</dbReference>
<feature type="signal peptide" evidence="15">
    <location>
        <begin position="1"/>
        <end position="27"/>
    </location>
</feature>
<comment type="subcellular location">
    <subcellularLocation>
        <location evidence="1">Membrane</location>
        <topology evidence="1">Single-pass membrane protein</topology>
    </subcellularLocation>
</comment>
<protein>
    <recommendedName>
        <fullName evidence="2">non-specific serine/threonine protein kinase</fullName>
        <ecNumber evidence="2">2.7.11.1</ecNumber>
    </recommendedName>
</protein>
<dbReference type="InterPro" id="IPR001611">
    <property type="entry name" value="Leu-rich_rpt"/>
</dbReference>
<keyword evidence="9" id="KW-0675">Receptor</keyword>
<evidence type="ECO:0000256" key="11">
    <source>
        <dbReference type="ARBA" id="ARBA00047899"/>
    </source>
</evidence>
<dbReference type="GO" id="GO:0016020">
    <property type="term" value="C:membrane"/>
    <property type="evidence" value="ECO:0007669"/>
    <property type="project" value="UniProtKB-SubCell"/>
</dbReference>
<evidence type="ECO:0000256" key="13">
    <source>
        <dbReference type="SAM" id="MobiDB-lite"/>
    </source>
</evidence>
<evidence type="ECO:0000256" key="5">
    <source>
        <dbReference type="ARBA" id="ARBA00022729"/>
    </source>
</evidence>
<evidence type="ECO:0000259" key="16">
    <source>
        <dbReference type="Pfam" id="PF08263"/>
    </source>
</evidence>
<evidence type="ECO:0000256" key="15">
    <source>
        <dbReference type="SAM" id="SignalP"/>
    </source>
</evidence>
<evidence type="ECO:0000256" key="6">
    <source>
        <dbReference type="ARBA" id="ARBA00022737"/>
    </source>
</evidence>
<keyword evidence="5 15" id="KW-0732">Signal</keyword>
<dbReference type="InterPro" id="IPR013210">
    <property type="entry name" value="LRR_N_plant-typ"/>
</dbReference>
<feature type="transmembrane region" description="Helical" evidence="14">
    <location>
        <begin position="1272"/>
        <end position="1293"/>
    </location>
</feature>
<dbReference type="PANTHER" id="PTHR47986:SF10">
    <property type="entry name" value="RECEPTOR-LIKE KINASE TMK4"/>
    <property type="match status" value="1"/>
</dbReference>
<feature type="domain" description="Wall-associated receptor kinase galacturonan-binding" evidence="17">
    <location>
        <begin position="1395"/>
        <end position="1463"/>
    </location>
</feature>
<evidence type="ECO:0000256" key="9">
    <source>
        <dbReference type="ARBA" id="ARBA00023170"/>
    </source>
</evidence>
<dbReference type="EC" id="2.7.11.1" evidence="2"/>
<dbReference type="Pfam" id="PF13855">
    <property type="entry name" value="LRR_8"/>
    <property type="match status" value="6"/>
</dbReference>
<dbReference type="GO" id="GO:0004674">
    <property type="term" value="F:protein serine/threonine kinase activity"/>
    <property type="evidence" value="ECO:0007669"/>
    <property type="project" value="UniProtKB-EC"/>
</dbReference>
<comment type="catalytic activity">
    <reaction evidence="12">
        <text>L-seryl-[protein] + ATP = O-phospho-L-seryl-[protein] + ADP + H(+)</text>
        <dbReference type="Rhea" id="RHEA:17989"/>
        <dbReference type="Rhea" id="RHEA-COMP:9863"/>
        <dbReference type="Rhea" id="RHEA-COMP:11604"/>
        <dbReference type="ChEBI" id="CHEBI:15378"/>
        <dbReference type="ChEBI" id="CHEBI:29999"/>
        <dbReference type="ChEBI" id="CHEBI:30616"/>
        <dbReference type="ChEBI" id="CHEBI:83421"/>
        <dbReference type="ChEBI" id="CHEBI:456216"/>
        <dbReference type="EC" id="2.7.11.1"/>
    </reaction>
</comment>
<dbReference type="InterPro" id="IPR032872">
    <property type="entry name" value="WAK_assoc_C"/>
</dbReference>
<feature type="domain" description="Leucine-rich repeat-containing N-terminal plant-type" evidence="16">
    <location>
        <begin position="484"/>
        <end position="518"/>
    </location>
</feature>
<evidence type="ECO:0000313" key="20">
    <source>
        <dbReference type="Proteomes" id="UP000289738"/>
    </source>
</evidence>
<dbReference type="InterPro" id="IPR003591">
    <property type="entry name" value="Leu-rich_rpt_typical-subtyp"/>
</dbReference>
<reference evidence="19 20" key="1">
    <citation type="submission" date="2019-01" db="EMBL/GenBank/DDBJ databases">
        <title>Sequencing of cultivated peanut Arachis hypogaea provides insights into genome evolution and oil improvement.</title>
        <authorList>
            <person name="Chen X."/>
        </authorList>
    </citation>
    <scope>NUCLEOTIDE SEQUENCE [LARGE SCALE GENOMIC DNA]</scope>
    <source>
        <strain evidence="20">cv. Fuhuasheng</strain>
        <tissue evidence="19">Leaves</tissue>
    </source>
</reference>
<evidence type="ECO:0000256" key="3">
    <source>
        <dbReference type="ARBA" id="ARBA00022614"/>
    </source>
</evidence>
<dbReference type="GO" id="GO:0030247">
    <property type="term" value="F:polysaccharide binding"/>
    <property type="evidence" value="ECO:0007669"/>
    <property type="project" value="InterPro"/>
</dbReference>
<dbReference type="SMART" id="SM00369">
    <property type="entry name" value="LRR_TYP"/>
    <property type="match status" value="12"/>
</dbReference>
<evidence type="ECO:0000256" key="1">
    <source>
        <dbReference type="ARBA" id="ARBA00004167"/>
    </source>
</evidence>
<evidence type="ECO:0000256" key="12">
    <source>
        <dbReference type="ARBA" id="ARBA00048679"/>
    </source>
</evidence>
<feature type="domain" description="Wall-associated receptor kinase C-terminal" evidence="18">
    <location>
        <begin position="1536"/>
        <end position="1609"/>
    </location>
</feature>
<gene>
    <name evidence="19" type="ORF">Ahy_A04g017123</name>
</gene>
<comment type="caution">
    <text evidence="19">The sequence shown here is derived from an EMBL/GenBank/DDBJ whole genome shotgun (WGS) entry which is preliminary data.</text>
</comment>
<dbReference type="InterPro" id="IPR032675">
    <property type="entry name" value="LRR_dom_sf"/>
</dbReference>
<dbReference type="Pfam" id="PF08263">
    <property type="entry name" value="LRRNT_2"/>
    <property type="match status" value="3"/>
</dbReference>
<sequence>MAYLKSRSKNDIISLCMLLLCLGCVESNDGEGAYMLKLMNALKPPGWSNKKPVCQWTGVYCDYQSGRIEEIDLSSKSLTGTVPAGLNDSLSQLTELDLSQNNLSGPVPSLANLSFLQYVYLGYNNFTSIPHGCFHGLTSLQILRLRNNINLPPWNFPTDLTAHSSQLRSLYLSSTNLMASLPNISHSFPTLRYLDLSNNNLSSIPEGCFHNLTSFRGLSLANNTNLLPWTFPLYLTRSSLQLSYLLLEATNLMGSLPNLSHFFPNLITVSLSNNHLTSIPQGCFQGLPYLRQLKLGNNTNLAPWTFPNLTQSTGLEELNLVATNVMGPLPEIFDSLTSLETVVLSNNSLTGVLPESFGRSKIATLHLNNQKDEGLSGPIDVLSNMLDLSQVWLQGNSFTGPIPDMSRCTALQDLQLAHNQLTGVVPDSLIVLPKLEDFYLDYNFLQGPLPNIITFSLFETSNLGVNTTNGFCHKDPGPCDHKVTILLEIAAKFKYPILLARSWRGNNACKNWSFITCDDKNKIRMVNLSNLKLTGTISPVFANLTNLRELYLDGNNLTGEIPEGLTTLHELEVVNVSNNHLAGNIPKFSPKVNFIATGNDFLVLPSNGSDHTPRPIPTALITVISIASAGVIMILVLVIYNRKRHSDISDEDNDMIKKIILVSLWCIQPNPSHRPSMNKVVEMLHGELESVPFPPKPVMYSPERSLLKTLDISSGSKLETISITTEESKIDLSSKSLTGTVPAGLNDSLSQLTELDLSQNNLSGPVPSLANLSFLQYVYLGYNNFTSIPHGCFHGLTSLQILRLRNNINLPPWNFPTDLTAHSSQLRSLYLSSTNLMASLPNISHSFPTLRYLDLSNNNLSSIPEGCFHNLTSFRGLSLANNTNLLPWTFPLYLTRSSLQLSYLLLEATNLMGSLPNLSHFFPNLITVSLSNNHLTSIPQGCFQGLPYLRQLKLGNNTNLAPWTFPNLTQSTGLEELNLVATNVMGPLPEIFDSLTSLETVVLSNNSLTGVLPESFGRSKIATLHLNNQKDEGLSGPIDVLSNMLDLSQVWLQGNSFTGPIPDMSRCTALQDLQLAHNQLTGVVPDSLIVLPKLEDFYLDYNFLQGPLPNIITFSLFETSNLGVNTTNGFCHKDPGPCDHKVTILLEIAAKFKYPILLARSWRGNNACKNWSFITCDDKNKIRMVNLSNLKLTGTISPVFANLTNLRELYLDGNNLTGEIPEGLTTLHELEVVNVSNNHLAGNIPKFSPKVNFIATGNDFPVLASNGRIPTALITGLSAASVGILITCVVVIYKSKRLQKIMFKKTIVDRNVEDLIQSMWCIQRNPSDRPSMKRVIEMLEGLLDSIPFPPKPMWYSPQGSKLQSPDIAYDNTHEPDSSTSIPPYLSSNDDNYTSCADTRYDCGKINNIGFPFWGGNRPKQCGHPLLQLNCDPDHAFATYITIKNMTYRVLEAYSENQTMKIARVDYFEGLCPSKPVNTSLDFELFDYGPGNKNLTLFYHCSLNNGLPNSIPGFLNCFSNRTSNEYFYARPEALGAPPSSVVCTTSVFIPLLLQLDVEVELTWNNIEGAIQNGFLVKWIGSVTECFKCMNSGGACGYDWNSKQATCYCKDESNYSNLGDGLIKTCDSSATSPPHPVWTSSLWPTTPTSYHGPSPSI</sequence>
<dbReference type="SMART" id="SM00364">
    <property type="entry name" value="LRR_BAC"/>
    <property type="match status" value="8"/>
</dbReference>
<evidence type="ECO:0000256" key="10">
    <source>
        <dbReference type="ARBA" id="ARBA00023180"/>
    </source>
</evidence>
<feature type="region of interest" description="Disordered" evidence="13">
    <location>
        <begin position="1357"/>
        <end position="1385"/>
    </location>
</feature>
<feature type="domain" description="Leucine-rich repeat-containing N-terminal plant-type" evidence="16">
    <location>
        <begin position="1143"/>
        <end position="1177"/>
    </location>
</feature>
<comment type="catalytic activity">
    <reaction evidence="11">
        <text>L-threonyl-[protein] + ATP = O-phospho-L-threonyl-[protein] + ADP + H(+)</text>
        <dbReference type="Rhea" id="RHEA:46608"/>
        <dbReference type="Rhea" id="RHEA-COMP:11060"/>
        <dbReference type="Rhea" id="RHEA-COMP:11605"/>
        <dbReference type="ChEBI" id="CHEBI:15378"/>
        <dbReference type="ChEBI" id="CHEBI:30013"/>
        <dbReference type="ChEBI" id="CHEBI:30616"/>
        <dbReference type="ChEBI" id="CHEBI:61977"/>
        <dbReference type="ChEBI" id="CHEBI:456216"/>
        <dbReference type="EC" id="2.7.11.1"/>
    </reaction>
</comment>
<evidence type="ECO:0000256" key="2">
    <source>
        <dbReference type="ARBA" id="ARBA00012513"/>
    </source>
</evidence>
<evidence type="ECO:0000259" key="18">
    <source>
        <dbReference type="Pfam" id="PF14380"/>
    </source>
</evidence>